<dbReference type="Proteomes" id="UP000886268">
    <property type="component" value="Unassembled WGS sequence"/>
</dbReference>
<dbReference type="PRINTS" id="PR00260">
    <property type="entry name" value="CHEMTRNSDUCR"/>
</dbReference>
<dbReference type="Pfam" id="PF00015">
    <property type="entry name" value="MCPsignal"/>
    <property type="match status" value="1"/>
</dbReference>
<evidence type="ECO:0000259" key="5">
    <source>
        <dbReference type="PROSITE" id="PS50111"/>
    </source>
</evidence>
<evidence type="ECO:0000256" key="2">
    <source>
        <dbReference type="ARBA" id="ARBA00029447"/>
    </source>
</evidence>
<evidence type="ECO:0000256" key="3">
    <source>
        <dbReference type="PROSITE-ProRule" id="PRU00284"/>
    </source>
</evidence>
<proteinExistence type="inferred from homology"/>
<dbReference type="EMBL" id="DRKW01000039">
    <property type="protein sequence ID" value="HEB73729.1"/>
    <property type="molecule type" value="Genomic_DNA"/>
</dbReference>
<evidence type="ECO:0000256" key="1">
    <source>
        <dbReference type="ARBA" id="ARBA00023224"/>
    </source>
</evidence>
<protein>
    <submittedName>
        <fullName evidence="6">Methyl-accepting chemotaxis protein</fullName>
    </submittedName>
</protein>
<organism evidence="6">
    <name type="scientific">Desulfofervidus auxilii</name>
    <dbReference type="NCBI Taxonomy" id="1621989"/>
    <lineage>
        <taxon>Bacteria</taxon>
        <taxon>Pseudomonadati</taxon>
        <taxon>Thermodesulfobacteriota</taxon>
        <taxon>Candidatus Desulfofervidia</taxon>
        <taxon>Candidatus Desulfofervidales</taxon>
        <taxon>Candidatus Desulfofervidaceae</taxon>
        <taxon>Candidatus Desulfofervidus</taxon>
    </lineage>
</organism>
<dbReference type="PROSITE" id="PS50111">
    <property type="entry name" value="CHEMOTAXIS_TRANSDUC_2"/>
    <property type="match status" value="1"/>
</dbReference>
<gene>
    <name evidence="6" type="ORF">ENJ03_00715</name>
</gene>
<feature type="domain" description="Methyl-accepting transducer" evidence="5">
    <location>
        <begin position="50"/>
        <end position="242"/>
    </location>
</feature>
<dbReference type="InterPro" id="IPR004090">
    <property type="entry name" value="Chemotax_Me-accpt_rcpt"/>
</dbReference>
<reference evidence="6" key="1">
    <citation type="journal article" date="2020" name="mSystems">
        <title>Genome- and Community-Level Interaction Insights into Carbon Utilization and Element Cycling Functions of Hydrothermarchaeota in Hydrothermal Sediment.</title>
        <authorList>
            <person name="Zhou Z."/>
            <person name="Liu Y."/>
            <person name="Xu W."/>
            <person name="Pan J."/>
            <person name="Luo Z.H."/>
            <person name="Li M."/>
        </authorList>
    </citation>
    <scope>NUCLEOTIDE SEQUENCE [LARGE SCALE GENOMIC DNA]</scope>
    <source>
        <strain evidence="6">HyVt-45</strain>
    </source>
</reference>
<comment type="similarity">
    <text evidence="2">Belongs to the methyl-accepting chemotaxis (MCP) protein family.</text>
</comment>
<dbReference type="GO" id="GO:0016020">
    <property type="term" value="C:membrane"/>
    <property type="evidence" value="ECO:0007669"/>
    <property type="project" value="InterPro"/>
</dbReference>
<evidence type="ECO:0000313" key="6">
    <source>
        <dbReference type="EMBL" id="HEB73729.1"/>
    </source>
</evidence>
<keyword evidence="1 3" id="KW-0807">Transducer</keyword>
<dbReference type="GO" id="GO:0006935">
    <property type="term" value="P:chemotaxis"/>
    <property type="evidence" value="ECO:0007669"/>
    <property type="project" value="InterPro"/>
</dbReference>
<name>A0A7V1N241_DESA2</name>
<dbReference type="Gene3D" id="1.10.287.950">
    <property type="entry name" value="Methyl-accepting chemotaxis protein"/>
    <property type="match status" value="1"/>
</dbReference>
<feature type="region of interest" description="Disordered" evidence="4">
    <location>
        <begin position="1"/>
        <end position="37"/>
    </location>
</feature>
<dbReference type="GO" id="GO:0007165">
    <property type="term" value="P:signal transduction"/>
    <property type="evidence" value="ECO:0007669"/>
    <property type="project" value="UniProtKB-KW"/>
</dbReference>
<comment type="caution">
    <text evidence="6">The sequence shown here is derived from an EMBL/GenBank/DDBJ whole genome shotgun (WGS) entry which is preliminary data.</text>
</comment>
<dbReference type="GO" id="GO:0004888">
    <property type="term" value="F:transmembrane signaling receptor activity"/>
    <property type="evidence" value="ECO:0007669"/>
    <property type="project" value="InterPro"/>
</dbReference>
<dbReference type="SUPFAM" id="SSF58104">
    <property type="entry name" value="Methyl-accepting chemotaxis protein (MCP) signaling domain"/>
    <property type="match status" value="1"/>
</dbReference>
<feature type="non-terminal residue" evidence="6">
    <location>
        <position position="242"/>
    </location>
</feature>
<feature type="compositionally biased region" description="Basic and acidic residues" evidence="4">
    <location>
        <begin position="1"/>
        <end position="10"/>
    </location>
</feature>
<accession>A0A7V1N241</accession>
<sequence length="242" mass="25596">MDMKLAEKQKKLAPLPEAKARGKKQGITTDRTSQKETIRKAAEEMRAKRTAAKRQQLAERLAASVNELATGTQEASSAGQQLLSAIEQISTTAQQISEGSQKVAKMAQSVTEDAEKGVVTVNQGLETARATQKQIQATTENIEALIGGIQGAAEKSAQSARNIGALKEQAKEIGEIVQTVVGVADQTNLLALNAAIEAARAGEHGLGFAVVADEVRNLAETSAACAQEIRQLVENIQNGVKE</sequence>
<dbReference type="PANTHER" id="PTHR32089">
    <property type="entry name" value="METHYL-ACCEPTING CHEMOTAXIS PROTEIN MCPB"/>
    <property type="match status" value="1"/>
</dbReference>
<dbReference type="AlphaFoldDB" id="A0A7V1N241"/>
<dbReference type="SMART" id="SM00283">
    <property type="entry name" value="MA"/>
    <property type="match status" value="1"/>
</dbReference>
<evidence type="ECO:0000256" key="4">
    <source>
        <dbReference type="SAM" id="MobiDB-lite"/>
    </source>
</evidence>
<dbReference type="PANTHER" id="PTHR32089:SF112">
    <property type="entry name" value="LYSOZYME-LIKE PROTEIN-RELATED"/>
    <property type="match status" value="1"/>
</dbReference>
<dbReference type="InterPro" id="IPR004089">
    <property type="entry name" value="MCPsignal_dom"/>
</dbReference>